<dbReference type="InterPro" id="IPR032675">
    <property type="entry name" value="LRR_dom_sf"/>
</dbReference>
<feature type="region of interest" description="Disordered" evidence="1">
    <location>
        <begin position="1"/>
        <end position="92"/>
    </location>
</feature>
<organism evidence="2 3">
    <name type="scientific">Tritrichomonas musculus</name>
    <dbReference type="NCBI Taxonomy" id="1915356"/>
    <lineage>
        <taxon>Eukaryota</taxon>
        <taxon>Metamonada</taxon>
        <taxon>Parabasalia</taxon>
        <taxon>Tritrichomonadida</taxon>
        <taxon>Tritrichomonadidae</taxon>
        <taxon>Tritrichomonas</taxon>
    </lineage>
</organism>
<reference evidence="2 3" key="1">
    <citation type="submission" date="2024-04" db="EMBL/GenBank/DDBJ databases">
        <title>Tritrichomonas musculus Genome.</title>
        <authorList>
            <person name="Alves-Ferreira E."/>
            <person name="Grigg M."/>
            <person name="Lorenzi H."/>
            <person name="Galac M."/>
        </authorList>
    </citation>
    <scope>NUCLEOTIDE SEQUENCE [LARGE SCALE GENOMIC DNA]</scope>
    <source>
        <strain evidence="2 3">EAF2021</strain>
    </source>
</reference>
<dbReference type="EMBL" id="JAPFFF010000053">
    <property type="protein sequence ID" value="KAK8839041.1"/>
    <property type="molecule type" value="Genomic_DNA"/>
</dbReference>
<sequence>MSGSPKPKTPKSPVSINKFKPKITPIEQSIATNIYRRNKNSTSINAKDSDSETKKDTNDSDSLDNEDEKVFKDSDSDSFSSEDASTKPETAKENTKYSYFNSLTLEGKQQIVKNLISSTSGAINLKLLKIDQILTFLSDFEELTTQQCFELSIDNPELSMTSEKGKKSKNFFNTLIQFETVKVIQSNGKIKRFLKNFKDFFNVSIQLEKPSEVFEKLNETIKEIHKKYGQFNIVLYVKKAVVEDQEFGYNEAISSVILTPSVHSVGKQAFLGCSSMINLTISDSVTEIMVAAFQRCSSLKEVVIPDSVESLLEYTFSKCESLQSVTLSSSLNGIRVGVFDMCVSLQGIEFPDSIKFIGRDAFNGCSSLTKVTIPESVQKLNEFAFANCTSLSRVDMPDSVKYEPTSFKNCPLLKGKFKYGRSPTRGGHRGGRGDSRGGKRRGGGNGKYHRKVDDNDNDDDDDDSF</sequence>
<evidence type="ECO:0000256" key="1">
    <source>
        <dbReference type="SAM" id="MobiDB-lite"/>
    </source>
</evidence>
<protein>
    <recommendedName>
        <fullName evidence="4">Surface antigen BspA-like</fullName>
    </recommendedName>
</protein>
<feature type="compositionally biased region" description="Acidic residues" evidence="1">
    <location>
        <begin position="455"/>
        <end position="465"/>
    </location>
</feature>
<dbReference type="PANTHER" id="PTHR45661:SF3">
    <property type="entry name" value="IG-LIKE DOMAIN-CONTAINING PROTEIN"/>
    <property type="match status" value="1"/>
</dbReference>
<feature type="compositionally biased region" description="Basic residues" evidence="1">
    <location>
        <begin position="438"/>
        <end position="450"/>
    </location>
</feature>
<accession>A0ABR2GZD2</accession>
<dbReference type="Gene3D" id="3.80.10.10">
    <property type="entry name" value="Ribonuclease Inhibitor"/>
    <property type="match status" value="1"/>
</dbReference>
<dbReference type="SUPFAM" id="SSF52058">
    <property type="entry name" value="L domain-like"/>
    <property type="match status" value="1"/>
</dbReference>
<proteinExistence type="predicted"/>
<evidence type="ECO:0008006" key="4">
    <source>
        <dbReference type="Google" id="ProtNLM"/>
    </source>
</evidence>
<feature type="compositionally biased region" description="Basic and acidic residues" evidence="1">
    <location>
        <begin position="47"/>
        <end position="58"/>
    </location>
</feature>
<dbReference type="InterPro" id="IPR053139">
    <property type="entry name" value="Surface_bspA-like"/>
</dbReference>
<dbReference type="Pfam" id="PF13306">
    <property type="entry name" value="LRR_5"/>
    <property type="match status" value="1"/>
</dbReference>
<name>A0ABR2GZD2_9EUKA</name>
<comment type="caution">
    <text evidence="2">The sequence shown here is derived from an EMBL/GenBank/DDBJ whole genome shotgun (WGS) entry which is preliminary data.</text>
</comment>
<dbReference type="PANTHER" id="PTHR45661">
    <property type="entry name" value="SURFACE ANTIGEN"/>
    <property type="match status" value="1"/>
</dbReference>
<gene>
    <name evidence="2" type="ORF">M9Y10_032507</name>
</gene>
<dbReference type="InterPro" id="IPR026906">
    <property type="entry name" value="LRR_5"/>
</dbReference>
<keyword evidence="3" id="KW-1185">Reference proteome</keyword>
<dbReference type="Proteomes" id="UP001470230">
    <property type="component" value="Unassembled WGS sequence"/>
</dbReference>
<feature type="region of interest" description="Disordered" evidence="1">
    <location>
        <begin position="418"/>
        <end position="465"/>
    </location>
</feature>
<feature type="compositionally biased region" description="Low complexity" evidence="1">
    <location>
        <begin position="1"/>
        <end position="15"/>
    </location>
</feature>
<evidence type="ECO:0000313" key="3">
    <source>
        <dbReference type="Proteomes" id="UP001470230"/>
    </source>
</evidence>
<evidence type="ECO:0000313" key="2">
    <source>
        <dbReference type="EMBL" id="KAK8839041.1"/>
    </source>
</evidence>